<dbReference type="Pfam" id="PF00293">
    <property type="entry name" value="NUDIX"/>
    <property type="match status" value="1"/>
</dbReference>
<dbReference type="STRING" id="274537.BIU88_01960"/>
<gene>
    <name evidence="5" type="ORF">BIU88_01960</name>
</gene>
<dbReference type="InterPro" id="IPR020084">
    <property type="entry name" value="NUDIX_hydrolase_CS"/>
</dbReference>
<dbReference type="PROSITE" id="PS51462">
    <property type="entry name" value="NUDIX"/>
    <property type="match status" value="1"/>
</dbReference>
<keyword evidence="6" id="KW-1185">Reference proteome</keyword>
<sequence>MSYPLRKPVHLRVSALCVQDGHALFVEHRSFAPDDPAMPESYWILPGGVVERGETLEDAVRREVMEETGLACDVRGMVFVKELLWPHPGLQGQGERHHSVSLGFHCEVTGGHLVTGRDPELPDDRQMILETRWLPLAELSRYRLYPPFLYEFIDTGLRRGFDTLCPEFFDSVM</sequence>
<evidence type="ECO:0000313" key="6">
    <source>
        <dbReference type="Proteomes" id="UP000095185"/>
    </source>
</evidence>
<organism evidence="5 6">
    <name type="scientific">Chlorobaculum limnaeum</name>
    <dbReference type="NCBI Taxonomy" id="274537"/>
    <lineage>
        <taxon>Bacteria</taxon>
        <taxon>Pseudomonadati</taxon>
        <taxon>Chlorobiota</taxon>
        <taxon>Chlorobiia</taxon>
        <taxon>Chlorobiales</taxon>
        <taxon>Chlorobiaceae</taxon>
        <taxon>Chlorobaculum</taxon>
    </lineage>
</organism>
<dbReference type="PANTHER" id="PTHR43046:SF14">
    <property type="entry name" value="MUTT_NUDIX FAMILY PROTEIN"/>
    <property type="match status" value="1"/>
</dbReference>
<keyword evidence="2 3" id="KW-0378">Hydrolase</keyword>
<dbReference type="AlphaFoldDB" id="A0A1D8CVW4"/>
<proteinExistence type="inferred from homology"/>
<dbReference type="InterPro" id="IPR000086">
    <property type="entry name" value="NUDIX_hydrolase_dom"/>
</dbReference>
<comment type="cofactor">
    <cofactor evidence="1">
        <name>Mg(2+)</name>
        <dbReference type="ChEBI" id="CHEBI:18420"/>
    </cofactor>
</comment>
<reference evidence="5" key="1">
    <citation type="submission" date="2016-09" db="EMBL/GenBank/DDBJ databases">
        <title>Genome sequence of Chlorobaculum limnaeum.</title>
        <authorList>
            <person name="Liu Z."/>
            <person name="Tank M."/>
            <person name="Bryant D.A."/>
        </authorList>
    </citation>
    <scope>NUCLEOTIDE SEQUENCE [LARGE SCALE GENOMIC DNA]</scope>
    <source>
        <strain evidence="5">DSM 1677</strain>
    </source>
</reference>
<dbReference type="Gene3D" id="3.90.79.10">
    <property type="entry name" value="Nucleoside Triphosphate Pyrophosphohydrolase"/>
    <property type="match status" value="1"/>
</dbReference>
<dbReference type="PRINTS" id="PR00502">
    <property type="entry name" value="NUDIXFAMILY"/>
</dbReference>
<name>A0A1D8CVW4_CHLLM</name>
<evidence type="ECO:0000259" key="4">
    <source>
        <dbReference type="PROSITE" id="PS51462"/>
    </source>
</evidence>
<feature type="domain" description="Nudix hydrolase" evidence="4">
    <location>
        <begin position="8"/>
        <end position="158"/>
    </location>
</feature>
<evidence type="ECO:0000256" key="3">
    <source>
        <dbReference type="RuleBase" id="RU003476"/>
    </source>
</evidence>
<dbReference type="OrthoDB" id="9810648at2"/>
<dbReference type="KEGG" id="clz:BIU88_01960"/>
<dbReference type="Proteomes" id="UP000095185">
    <property type="component" value="Chromosome"/>
</dbReference>
<accession>A0A1D8CVW4</accession>
<dbReference type="PANTHER" id="PTHR43046">
    <property type="entry name" value="GDP-MANNOSE MANNOSYL HYDROLASE"/>
    <property type="match status" value="1"/>
</dbReference>
<evidence type="ECO:0000256" key="2">
    <source>
        <dbReference type="ARBA" id="ARBA00022801"/>
    </source>
</evidence>
<dbReference type="RefSeq" id="WP_069808744.1">
    <property type="nucleotide sequence ID" value="NZ_CP017305.1"/>
</dbReference>
<dbReference type="InterPro" id="IPR020476">
    <property type="entry name" value="Nudix_hydrolase"/>
</dbReference>
<comment type="similarity">
    <text evidence="3">Belongs to the Nudix hydrolase family.</text>
</comment>
<evidence type="ECO:0000313" key="5">
    <source>
        <dbReference type="EMBL" id="AOS83016.1"/>
    </source>
</evidence>
<dbReference type="SUPFAM" id="SSF55811">
    <property type="entry name" value="Nudix"/>
    <property type="match status" value="1"/>
</dbReference>
<evidence type="ECO:0000256" key="1">
    <source>
        <dbReference type="ARBA" id="ARBA00001946"/>
    </source>
</evidence>
<protein>
    <submittedName>
        <fullName evidence="5">NUDIX hydrolase</fullName>
    </submittedName>
</protein>
<dbReference type="InterPro" id="IPR015797">
    <property type="entry name" value="NUDIX_hydrolase-like_dom_sf"/>
</dbReference>
<dbReference type="GO" id="GO:0016787">
    <property type="term" value="F:hydrolase activity"/>
    <property type="evidence" value="ECO:0007669"/>
    <property type="project" value="UniProtKB-KW"/>
</dbReference>
<dbReference type="EMBL" id="CP017305">
    <property type="protein sequence ID" value="AOS83016.1"/>
    <property type="molecule type" value="Genomic_DNA"/>
</dbReference>
<dbReference type="PROSITE" id="PS00893">
    <property type="entry name" value="NUDIX_BOX"/>
    <property type="match status" value="1"/>
</dbReference>